<reference evidence="13" key="1">
    <citation type="submission" date="2021-03" db="EMBL/GenBank/DDBJ databases">
        <title>novel species isolated from a fishpond in China.</title>
        <authorList>
            <person name="Lu H."/>
            <person name="Cai Z."/>
        </authorList>
    </citation>
    <scope>NUCLEOTIDE SEQUENCE</scope>
    <source>
        <strain evidence="13">JCM 30855</strain>
    </source>
</reference>
<evidence type="ECO:0000256" key="3">
    <source>
        <dbReference type="ARBA" id="ARBA00022452"/>
    </source>
</evidence>
<feature type="signal peptide" evidence="10">
    <location>
        <begin position="1"/>
        <end position="20"/>
    </location>
</feature>
<dbReference type="InterPro" id="IPR039426">
    <property type="entry name" value="TonB-dep_rcpt-like"/>
</dbReference>
<feature type="chain" id="PRO_5037336087" evidence="10">
    <location>
        <begin position="21"/>
        <end position="735"/>
    </location>
</feature>
<comment type="caution">
    <text evidence="13">The sequence shown here is derived from an EMBL/GenBank/DDBJ whole genome shotgun (WGS) entry which is preliminary data.</text>
</comment>
<feature type="domain" description="TonB-dependent receptor-like beta-barrel" evidence="11">
    <location>
        <begin position="227"/>
        <end position="705"/>
    </location>
</feature>
<keyword evidence="4 8" id="KW-0812">Transmembrane</keyword>
<keyword evidence="3 8" id="KW-1134">Transmembrane beta strand</keyword>
<keyword evidence="14" id="KW-1185">Reference proteome</keyword>
<keyword evidence="13" id="KW-0675">Receptor</keyword>
<dbReference type="AlphaFoldDB" id="A0A939DRX7"/>
<keyword evidence="10" id="KW-0732">Signal</keyword>
<dbReference type="Pfam" id="PF00593">
    <property type="entry name" value="TonB_dep_Rec_b-barrel"/>
    <property type="match status" value="1"/>
</dbReference>
<keyword evidence="5 9" id="KW-0798">TonB box</keyword>
<evidence type="ECO:0000313" key="14">
    <source>
        <dbReference type="Proteomes" id="UP000664654"/>
    </source>
</evidence>
<sequence>MFKPRYSMLWLSMASQLALADDAATPPQGIERYSVIGSDQRLSANAGSVTLIDELTLEKYEYDDIARILATVPGVNIRVEDGYGLRPNIGFRGVTPERSKKINILEDGVLIGPAPYSAPAAYYFPMMSRMTAVEVTKGPGAIQYGPNTVAGTLNLVTRPLPAGREGGLDLSLGTDSYGKAHGYYGDSLGDFSYLLEGLHVQTEGFKELDGGGDTGFEKNDLMAKLGWDRDSGDIRQRLELKLAYADETSDETYLGLTDADFAATPYRRYAASQLARMDWEHSQVMLSHHLETDSFNLTTRLYRNDFERSWFKLNGFASSQGGQVPSLQEVLQEPGNELYQPYYQVLTGTQDSGIREILVLGDNAREYYSQGLQLDLGWSLAWGSLTHELEAGTRIHQDQIERNHTEDHYLMRSGRLESTGEETLATTTDREETQAISVYLQDRVRLGDWTLTLGIRGEHIEGDYQNRAPGQEQNWQSKTHRIWLPGASVFYDLTGNSGLLFGVHKGFVPTSPLQDVRIRPEESVNYEAGWRYASNGTRAELIGFFNDIENLKESCSFSTSASCVTQGNLDQDYNGGAVDIYGLEASVQSYVKLNGELTLPWSLVYTHTQGEFKTDLDSDFEMWGQIQAGDELPYLPDNVLTLSFGLSANRWQVSVLINYLGEMKEAAGEGVTLSGVTVDAHTLVDLSASYELDTNSTVYIKVDNLFDEAEIASRRPYGARPTKPQQAFLGYKYRF</sequence>
<dbReference type="Gene3D" id="2.40.170.20">
    <property type="entry name" value="TonB-dependent receptor, beta-barrel domain"/>
    <property type="match status" value="1"/>
</dbReference>
<dbReference type="InterPro" id="IPR012910">
    <property type="entry name" value="Plug_dom"/>
</dbReference>
<organism evidence="13 14">
    <name type="scientific">Bowmanella dokdonensis</name>
    <dbReference type="NCBI Taxonomy" id="751969"/>
    <lineage>
        <taxon>Bacteria</taxon>
        <taxon>Pseudomonadati</taxon>
        <taxon>Pseudomonadota</taxon>
        <taxon>Gammaproteobacteria</taxon>
        <taxon>Alteromonadales</taxon>
        <taxon>Alteromonadaceae</taxon>
        <taxon>Bowmanella</taxon>
    </lineage>
</organism>
<feature type="domain" description="TonB-dependent receptor plug" evidence="12">
    <location>
        <begin position="44"/>
        <end position="152"/>
    </location>
</feature>
<name>A0A939DRX7_9ALTE</name>
<evidence type="ECO:0000256" key="6">
    <source>
        <dbReference type="ARBA" id="ARBA00023136"/>
    </source>
</evidence>
<evidence type="ECO:0000256" key="8">
    <source>
        <dbReference type="PROSITE-ProRule" id="PRU01360"/>
    </source>
</evidence>
<accession>A0A939DRX7</accession>
<proteinExistence type="inferred from homology"/>
<comment type="subcellular location">
    <subcellularLocation>
        <location evidence="1 8">Cell outer membrane</location>
        <topology evidence="1 8">Multi-pass membrane protein</topology>
    </subcellularLocation>
</comment>
<evidence type="ECO:0000256" key="9">
    <source>
        <dbReference type="RuleBase" id="RU003357"/>
    </source>
</evidence>
<dbReference type="Proteomes" id="UP000664654">
    <property type="component" value="Unassembled WGS sequence"/>
</dbReference>
<comment type="similarity">
    <text evidence="8 9">Belongs to the TonB-dependent receptor family.</text>
</comment>
<dbReference type="InterPro" id="IPR037066">
    <property type="entry name" value="Plug_dom_sf"/>
</dbReference>
<dbReference type="GO" id="GO:0033214">
    <property type="term" value="P:siderophore-iron import into cell"/>
    <property type="evidence" value="ECO:0007669"/>
    <property type="project" value="TreeGrafter"/>
</dbReference>
<dbReference type="PANTHER" id="PTHR30442:SF0">
    <property type="entry name" value="FE(3+) DICITRATE TRANSPORT PROTEIN FECA"/>
    <property type="match status" value="1"/>
</dbReference>
<evidence type="ECO:0000256" key="5">
    <source>
        <dbReference type="ARBA" id="ARBA00023077"/>
    </source>
</evidence>
<dbReference type="RefSeq" id="WP_206574906.1">
    <property type="nucleotide sequence ID" value="NZ_JAFKCV010000010.1"/>
</dbReference>
<evidence type="ECO:0000256" key="2">
    <source>
        <dbReference type="ARBA" id="ARBA00022448"/>
    </source>
</evidence>
<evidence type="ECO:0000256" key="7">
    <source>
        <dbReference type="ARBA" id="ARBA00023237"/>
    </source>
</evidence>
<evidence type="ECO:0000256" key="10">
    <source>
        <dbReference type="SAM" id="SignalP"/>
    </source>
</evidence>
<evidence type="ECO:0000256" key="4">
    <source>
        <dbReference type="ARBA" id="ARBA00022692"/>
    </source>
</evidence>
<evidence type="ECO:0000259" key="11">
    <source>
        <dbReference type="Pfam" id="PF00593"/>
    </source>
</evidence>
<evidence type="ECO:0000259" key="12">
    <source>
        <dbReference type="Pfam" id="PF07715"/>
    </source>
</evidence>
<keyword evidence="7 8" id="KW-0998">Cell outer membrane</keyword>
<dbReference type="InterPro" id="IPR000531">
    <property type="entry name" value="Beta-barrel_TonB"/>
</dbReference>
<dbReference type="InterPro" id="IPR036942">
    <property type="entry name" value="Beta-barrel_TonB_sf"/>
</dbReference>
<gene>
    <name evidence="13" type="ORF">J0A66_16285</name>
</gene>
<dbReference type="SUPFAM" id="SSF56935">
    <property type="entry name" value="Porins"/>
    <property type="match status" value="1"/>
</dbReference>
<keyword evidence="6 8" id="KW-0472">Membrane</keyword>
<dbReference type="GO" id="GO:0009279">
    <property type="term" value="C:cell outer membrane"/>
    <property type="evidence" value="ECO:0007669"/>
    <property type="project" value="UniProtKB-SubCell"/>
</dbReference>
<keyword evidence="2 8" id="KW-0813">Transport</keyword>
<protein>
    <submittedName>
        <fullName evidence="13">TonB-dependent receptor</fullName>
    </submittedName>
</protein>
<dbReference type="CDD" id="cd01347">
    <property type="entry name" value="ligand_gated_channel"/>
    <property type="match status" value="1"/>
</dbReference>
<dbReference type="EMBL" id="JAFKCV010000010">
    <property type="protein sequence ID" value="MBN7826796.1"/>
    <property type="molecule type" value="Genomic_DNA"/>
</dbReference>
<dbReference type="Gene3D" id="2.170.130.10">
    <property type="entry name" value="TonB-dependent receptor, plug domain"/>
    <property type="match status" value="1"/>
</dbReference>
<evidence type="ECO:0000256" key="1">
    <source>
        <dbReference type="ARBA" id="ARBA00004571"/>
    </source>
</evidence>
<dbReference type="PANTHER" id="PTHR30442">
    <property type="entry name" value="IRON III DICITRATE TRANSPORT PROTEIN FECA"/>
    <property type="match status" value="1"/>
</dbReference>
<dbReference type="PROSITE" id="PS52016">
    <property type="entry name" value="TONB_DEPENDENT_REC_3"/>
    <property type="match status" value="1"/>
</dbReference>
<dbReference type="Pfam" id="PF07715">
    <property type="entry name" value="Plug"/>
    <property type="match status" value="1"/>
</dbReference>
<evidence type="ECO:0000313" key="13">
    <source>
        <dbReference type="EMBL" id="MBN7826796.1"/>
    </source>
</evidence>